<dbReference type="Gene3D" id="3.90.190.10">
    <property type="entry name" value="Protein tyrosine phosphatase superfamily"/>
    <property type="match status" value="1"/>
</dbReference>
<feature type="domain" description="mRNA capping enzyme adenylation" evidence="2">
    <location>
        <begin position="389"/>
        <end position="549"/>
    </location>
</feature>
<dbReference type="PANTHER" id="PTHR10367">
    <property type="entry name" value="MRNA-CAPPING ENZYME"/>
    <property type="match status" value="1"/>
</dbReference>
<protein>
    <recommendedName>
        <fullName evidence="2">mRNA capping enzyme adenylation domain-containing protein</fullName>
    </recommendedName>
</protein>
<evidence type="ECO:0000313" key="4">
    <source>
        <dbReference type="Proteomes" id="UP001146120"/>
    </source>
</evidence>
<dbReference type="Proteomes" id="UP001146120">
    <property type="component" value="Unassembled WGS sequence"/>
</dbReference>
<dbReference type="SUPFAM" id="SSF56091">
    <property type="entry name" value="DNA ligase/mRNA capping enzyme, catalytic domain"/>
    <property type="match status" value="1"/>
</dbReference>
<dbReference type="Gene3D" id="3.30.470.30">
    <property type="entry name" value="DNA ligase/mRNA capping enzyme"/>
    <property type="match status" value="1"/>
</dbReference>
<feature type="region of interest" description="Disordered" evidence="1">
    <location>
        <begin position="278"/>
        <end position="319"/>
    </location>
</feature>
<organism evidence="3 4">
    <name type="scientific">Lagenidium giganteum</name>
    <dbReference type="NCBI Taxonomy" id="4803"/>
    <lineage>
        <taxon>Eukaryota</taxon>
        <taxon>Sar</taxon>
        <taxon>Stramenopiles</taxon>
        <taxon>Oomycota</taxon>
        <taxon>Peronosporomycetes</taxon>
        <taxon>Pythiales</taxon>
        <taxon>Pythiaceae</taxon>
    </lineage>
</organism>
<evidence type="ECO:0000313" key="3">
    <source>
        <dbReference type="EMBL" id="DBA04068.1"/>
    </source>
</evidence>
<keyword evidence="4" id="KW-1185">Reference proteome</keyword>
<dbReference type="FunFam" id="3.90.190.10:FF:000256">
    <property type="entry name" value="mRNA capping enzyme, C-terminal domain containing protein"/>
    <property type="match status" value="1"/>
</dbReference>
<dbReference type="GO" id="GO:0004484">
    <property type="term" value="F:mRNA guanylyltransferase activity"/>
    <property type="evidence" value="ECO:0007669"/>
    <property type="project" value="InterPro"/>
</dbReference>
<dbReference type="EMBL" id="DAKRPA010000012">
    <property type="protein sequence ID" value="DBA04068.1"/>
    <property type="molecule type" value="Genomic_DNA"/>
</dbReference>
<name>A0AAV2ZGG1_9STRA</name>
<evidence type="ECO:0000256" key="1">
    <source>
        <dbReference type="SAM" id="MobiDB-lite"/>
    </source>
</evidence>
<dbReference type="GO" id="GO:0005524">
    <property type="term" value="F:ATP binding"/>
    <property type="evidence" value="ECO:0007669"/>
    <property type="project" value="InterPro"/>
</dbReference>
<reference evidence="3" key="1">
    <citation type="submission" date="2022-11" db="EMBL/GenBank/DDBJ databases">
        <authorList>
            <person name="Morgan W.R."/>
            <person name="Tartar A."/>
        </authorList>
    </citation>
    <scope>NUCLEOTIDE SEQUENCE</scope>
    <source>
        <strain evidence="3">ARSEF 373</strain>
    </source>
</reference>
<reference evidence="3" key="2">
    <citation type="journal article" date="2023" name="Microbiol Resour">
        <title>Decontamination and Annotation of the Draft Genome Sequence of the Oomycete Lagenidium giganteum ARSEF 373.</title>
        <authorList>
            <person name="Morgan W.R."/>
            <person name="Tartar A."/>
        </authorList>
    </citation>
    <scope>NUCLEOTIDE SEQUENCE</scope>
    <source>
        <strain evidence="3">ARSEF 373</strain>
    </source>
</reference>
<dbReference type="GO" id="GO:0006370">
    <property type="term" value="P:7-methylguanosine mRNA capping"/>
    <property type="evidence" value="ECO:0007669"/>
    <property type="project" value="InterPro"/>
</dbReference>
<dbReference type="InterPro" id="IPR029021">
    <property type="entry name" value="Prot-tyrosine_phosphatase-like"/>
</dbReference>
<dbReference type="CDD" id="cd07895">
    <property type="entry name" value="Adenylation_mRNA_capping"/>
    <property type="match status" value="1"/>
</dbReference>
<dbReference type="AlphaFoldDB" id="A0AAV2ZGG1"/>
<dbReference type="PANTHER" id="PTHR10367:SF17">
    <property type="entry name" value="MRNA-CAPPING ENZYME"/>
    <property type="match status" value="1"/>
</dbReference>
<accession>A0AAV2ZGG1</accession>
<sequence length="591" mass="66332">MPERELAADDRAAIADKLRRAGGATKKQGDGGRKLLHWTPQQWKEFERAPQHCKRVASAKLVPIRAPLSSIYEIHYGGNGNYTPSALMEKLISSAKSGNVISIGLVVDATGDDSFLYDQREWDDWDVQYVKLPVQRAADVSGNERAELDDRLLSAFFTTMEKHGNGEMKDMDVAVYGYGASGYNTVGFLIVSYLVEYCNLNLDSAIKEFTDSCPSGIYSRYYVERLYRKYYSTLPSSTSHLSCPAPPGWDSEAADDSSAKIGPDVLTDADKAHVFVRKQRRPSSTATTPVGNGRPTYTPPVYKPPMYIPPDREDLNTRSAKRRKIRSWVDEVEPLSLGETLDTSSEEHERITKALEKLTGVEGFPGCEAVSLTATHTAEGAYKQKGCLSKAYLVTWRARGRRCMLFAAADGTYLVSRDMSLTKVNVKFARRRAPAEAQVNTLIDGILVEDQDHDTKVSRFLAFDIVFLEGTPIWQKKLEKRLQCLQNEVILPRKNDKSFDYNLEPFRLRMKDHFRLQKTEYLLQKFVQSITHEVDGVIYTPTEAAYSVGGFESEEPIFKFVASECGSGIPGLDGSISERRLLQYIQSIPQK</sequence>
<evidence type="ECO:0000259" key="2">
    <source>
        <dbReference type="Pfam" id="PF01331"/>
    </source>
</evidence>
<comment type="caution">
    <text evidence="3">The sequence shown here is derived from an EMBL/GenBank/DDBJ whole genome shotgun (WGS) entry which is preliminary data.</text>
</comment>
<dbReference type="InterPro" id="IPR051029">
    <property type="entry name" value="mRNA_Capping_Enz/RNA_Phosphat"/>
</dbReference>
<dbReference type="Pfam" id="PF01331">
    <property type="entry name" value="mRNA_cap_enzyme"/>
    <property type="match status" value="1"/>
</dbReference>
<dbReference type="SUPFAM" id="SSF52799">
    <property type="entry name" value="(Phosphotyrosine protein) phosphatases II"/>
    <property type="match status" value="1"/>
</dbReference>
<feature type="compositionally biased region" description="Pro residues" evidence="1">
    <location>
        <begin position="297"/>
        <end position="308"/>
    </location>
</feature>
<dbReference type="InterPro" id="IPR001339">
    <property type="entry name" value="mRNA_cap_enzyme_adenylation"/>
</dbReference>
<proteinExistence type="predicted"/>
<gene>
    <name evidence="3" type="ORF">N0F65_009415</name>
</gene>